<dbReference type="KEGG" id="bco:Bcell_0279"/>
<evidence type="ECO:0000259" key="1">
    <source>
        <dbReference type="PROSITE" id="PS51186"/>
    </source>
</evidence>
<dbReference type="EMBL" id="CP002394">
    <property type="protein sequence ID" value="ADU28566.1"/>
    <property type="molecule type" value="Genomic_DNA"/>
</dbReference>
<dbReference type="eggNOG" id="COG0456">
    <property type="taxonomic scope" value="Bacteria"/>
</dbReference>
<proteinExistence type="predicted"/>
<dbReference type="PROSITE" id="PS51186">
    <property type="entry name" value="GNAT"/>
    <property type="match status" value="1"/>
</dbReference>
<feature type="domain" description="N-acetyltransferase" evidence="1">
    <location>
        <begin position="4"/>
        <end position="169"/>
    </location>
</feature>
<dbReference type="InterPro" id="IPR016181">
    <property type="entry name" value="Acyl_CoA_acyltransferase"/>
</dbReference>
<dbReference type="Proteomes" id="UP000001401">
    <property type="component" value="Chromosome"/>
</dbReference>
<dbReference type="STRING" id="649639.Bcell_0279"/>
<dbReference type="InterPro" id="IPR000182">
    <property type="entry name" value="GNAT_dom"/>
</dbReference>
<dbReference type="PANTHER" id="PTHR43072">
    <property type="entry name" value="N-ACETYLTRANSFERASE"/>
    <property type="match status" value="1"/>
</dbReference>
<gene>
    <name evidence="2" type="ordered locus">Bcell_0279</name>
</gene>
<sequence>MEEIVIRQLEESDAAEFLDIRLNALKSNPEAFATTYKELMDSGNPLEQLKKQLKSDQSFTYGAFINKQLVAIATIRLYAIEKMKHKGMLLGMFVSDQTRGLGVGKRLMQEVVKEARKIGLEQIQLMVVTTNKAGKAFYESLGFETYGIENNAMKYNGEYWDEELMVLFL</sequence>
<keyword evidence="3" id="KW-1185">Reference proteome</keyword>
<dbReference type="Pfam" id="PF13420">
    <property type="entry name" value="Acetyltransf_4"/>
    <property type="match status" value="1"/>
</dbReference>
<protein>
    <submittedName>
        <fullName evidence="2">GCN5-related N-acetyltransferase</fullName>
    </submittedName>
</protein>
<dbReference type="OrthoDB" id="9799092at2"/>
<evidence type="ECO:0000313" key="3">
    <source>
        <dbReference type="Proteomes" id="UP000001401"/>
    </source>
</evidence>
<dbReference type="RefSeq" id="WP_013486907.1">
    <property type="nucleotide sequence ID" value="NC_014829.1"/>
</dbReference>
<reference evidence="2" key="1">
    <citation type="submission" date="2010-12" db="EMBL/GenBank/DDBJ databases">
        <title>Complete sequence of Bacillus cellulosilyticus DSM 2522.</title>
        <authorList>
            <consortium name="US DOE Joint Genome Institute"/>
            <person name="Lucas S."/>
            <person name="Copeland A."/>
            <person name="Lapidus A."/>
            <person name="Cheng J.-F."/>
            <person name="Bruce D."/>
            <person name="Goodwin L."/>
            <person name="Pitluck S."/>
            <person name="Chertkov O."/>
            <person name="Detter J.C."/>
            <person name="Han C."/>
            <person name="Tapia R."/>
            <person name="Land M."/>
            <person name="Hauser L."/>
            <person name="Jeffries C."/>
            <person name="Kyrpides N."/>
            <person name="Ivanova N."/>
            <person name="Mikhailova N."/>
            <person name="Brumm P."/>
            <person name="Mead D."/>
            <person name="Woyke T."/>
        </authorList>
    </citation>
    <scope>NUCLEOTIDE SEQUENCE [LARGE SCALE GENOMIC DNA]</scope>
    <source>
        <strain evidence="2">DSM 2522</strain>
    </source>
</reference>
<dbReference type="SUPFAM" id="SSF55729">
    <property type="entry name" value="Acyl-CoA N-acyltransferases (Nat)"/>
    <property type="match status" value="1"/>
</dbReference>
<name>E6TUY3_EVAC2</name>
<dbReference type="AlphaFoldDB" id="E6TUY3"/>
<accession>E6TUY3</accession>
<dbReference type="HOGENOM" id="CLU_013985_19_4_9"/>
<dbReference type="GO" id="GO:0016747">
    <property type="term" value="F:acyltransferase activity, transferring groups other than amino-acyl groups"/>
    <property type="evidence" value="ECO:0007669"/>
    <property type="project" value="InterPro"/>
</dbReference>
<dbReference type="PANTHER" id="PTHR43072:SF60">
    <property type="entry name" value="L-2,4-DIAMINOBUTYRIC ACID ACETYLTRANSFERASE"/>
    <property type="match status" value="1"/>
</dbReference>
<dbReference type="CDD" id="cd04301">
    <property type="entry name" value="NAT_SF"/>
    <property type="match status" value="1"/>
</dbReference>
<evidence type="ECO:0000313" key="2">
    <source>
        <dbReference type="EMBL" id="ADU28566.1"/>
    </source>
</evidence>
<organism evidence="2 3">
    <name type="scientific">Evansella cellulosilytica (strain ATCC 21833 / DSM 2522 / FERM P-1141 / JCM 9156 / N-4)</name>
    <name type="common">Bacillus cellulosilyticus</name>
    <dbReference type="NCBI Taxonomy" id="649639"/>
    <lineage>
        <taxon>Bacteria</taxon>
        <taxon>Bacillati</taxon>
        <taxon>Bacillota</taxon>
        <taxon>Bacilli</taxon>
        <taxon>Bacillales</taxon>
        <taxon>Bacillaceae</taxon>
        <taxon>Evansella</taxon>
    </lineage>
</organism>
<dbReference type="Gene3D" id="3.40.630.30">
    <property type="match status" value="1"/>
</dbReference>
<keyword evidence="2" id="KW-0808">Transferase</keyword>